<evidence type="ECO:0000256" key="8">
    <source>
        <dbReference type="SAM" id="Phobius"/>
    </source>
</evidence>
<evidence type="ECO:0000259" key="9">
    <source>
        <dbReference type="PROSITE" id="PS50109"/>
    </source>
</evidence>
<dbReference type="KEGG" id="msaa:QYS49_35185"/>
<dbReference type="GO" id="GO:0000160">
    <property type="term" value="P:phosphorelay signal transduction system"/>
    <property type="evidence" value="ECO:0007669"/>
    <property type="project" value="UniProtKB-KW"/>
</dbReference>
<organism evidence="10 11">
    <name type="scientific">Marivirga salinarum</name>
    <dbReference type="NCBI Taxonomy" id="3059078"/>
    <lineage>
        <taxon>Bacteria</taxon>
        <taxon>Pseudomonadati</taxon>
        <taxon>Bacteroidota</taxon>
        <taxon>Cytophagia</taxon>
        <taxon>Cytophagales</taxon>
        <taxon>Marivirgaceae</taxon>
        <taxon>Marivirga</taxon>
    </lineage>
</organism>
<evidence type="ECO:0000313" key="11">
    <source>
        <dbReference type="Proteomes" id="UP001230496"/>
    </source>
</evidence>
<dbReference type="Pfam" id="PF02518">
    <property type="entry name" value="HATPase_c"/>
    <property type="match status" value="1"/>
</dbReference>
<protein>
    <recommendedName>
        <fullName evidence="2">histidine kinase</fullName>
        <ecNumber evidence="2">2.7.13.3</ecNumber>
    </recommendedName>
</protein>
<dbReference type="PROSITE" id="PS50109">
    <property type="entry name" value="HIS_KIN"/>
    <property type="match status" value="1"/>
</dbReference>
<feature type="transmembrane region" description="Helical" evidence="8">
    <location>
        <begin position="7"/>
        <end position="28"/>
    </location>
</feature>
<dbReference type="Gene3D" id="3.30.565.10">
    <property type="entry name" value="Histidine kinase-like ATPase, C-terminal domain"/>
    <property type="match status" value="1"/>
</dbReference>
<dbReference type="AlphaFoldDB" id="A0AA51ND89"/>
<gene>
    <name evidence="10" type="ORF">QYS49_35185</name>
</gene>
<dbReference type="InterPro" id="IPR005467">
    <property type="entry name" value="His_kinase_dom"/>
</dbReference>
<evidence type="ECO:0000256" key="2">
    <source>
        <dbReference type="ARBA" id="ARBA00012438"/>
    </source>
</evidence>
<dbReference type="EMBL" id="CP129971">
    <property type="protein sequence ID" value="WMN12983.1"/>
    <property type="molecule type" value="Genomic_DNA"/>
</dbReference>
<comment type="catalytic activity">
    <reaction evidence="1">
        <text>ATP + protein L-histidine = ADP + protein N-phospho-L-histidine.</text>
        <dbReference type="EC" id="2.7.13.3"/>
    </reaction>
</comment>
<keyword evidence="11" id="KW-1185">Reference proteome</keyword>
<feature type="domain" description="Histidine kinase" evidence="9">
    <location>
        <begin position="228"/>
        <end position="451"/>
    </location>
</feature>
<dbReference type="InterPro" id="IPR036890">
    <property type="entry name" value="HATPase_C_sf"/>
</dbReference>
<keyword evidence="3" id="KW-0808">Transferase</keyword>
<evidence type="ECO:0000313" key="10">
    <source>
        <dbReference type="EMBL" id="WMN12983.1"/>
    </source>
</evidence>
<keyword evidence="7" id="KW-0902">Two-component regulatory system</keyword>
<dbReference type="InterPro" id="IPR004358">
    <property type="entry name" value="Sig_transdc_His_kin-like_C"/>
</dbReference>
<dbReference type="Proteomes" id="UP001230496">
    <property type="component" value="Chromosome"/>
</dbReference>
<keyword evidence="8" id="KW-0812">Transmembrane</keyword>
<evidence type="ECO:0000256" key="5">
    <source>
        <dbReference type="ARBA" id="ARBA00022777"/>
    </source>
</evidence>
<feature type="transmembrane region" description="Helical" evidence="8">
    <location>
        <begin position="34"/>
        <end position="55"/>
    </location>
</feature>
<dbReference type="GO" id="GO:0004673">
    <property type="term" value="F:protein histidine kinase activity"/>
    <property type="evidence" value="ECO:0007669"/>
    <property type="project" value="UniProtKB-EC"/>
</dbReference>
<dbReference type="SUPFAM" id="SSF55874">
    <property type="entry name" value="ATPase domain of HSP90 chaperone/DNA topoisomerase II/histidine kinase"/>
    <property type="match status" value="1"/>
</dbReference>
<name>A0AA51ND89_9BACT</name>
<evidence type="ECO:0000256" key="7">
    <source>
        <dbReference type="ARBA" id="ARBA00023012"/>
    </source>
</evidence>
<dbReference type="PANTHER" id="PTHR43065:SF46">
    <property type="entry name" value="C4-DICARBOXYLATE TRANSPORT SENSOR PROTEIN DCTB"/>
    <property type="match status" value="1"/>
</dbReference>
<dbReference type="PRINTS" id="PR00344">
    <property type="entry name" value="BCTRLSENSOR"/>
</dbReference>
<evidence type="ECO:0000256" key="3">
    <source>
        <dbReference type="ARBA" id="ARBA00022679"/>
    </source>
</evidence>
<evidence type="ECO:0000256" key="4">
    <source>
        <dbReference type="ARBA" id="ARBA00022741"/>
    </source>
</evidence>
<keyword evidence="4" id="KW-0547">Nucleotide-binding</keyword>
<dbReference type="SMART" id="SM00387">
    <property type="entry name" value="HATPase_c"/>
    <property type="match status" value="1"/>
</dbReference>
<reference evidence="10 11" key="1">
    <citation type="submission" date="2023-08" db="EMBL/GenBank/DDBJ databases">
        <title>Comparative genomics and taxonomic characterization of three novel marine species of genus Marivirga.</title>
        <authorList>
            <person name="Muhammad N."/>
            <person name="Kim S.-G."/>
        </authorList>
    </citation>
    <scope>NUCLEOTIDE SEQUENCE [LARGE SCALE GENOMIC DNA]</scope>
    <source>
        <strain evidence="10 11">BDSF4-3</strain>
    </source>
</reference>
<dbReference type="EC" id="2.7.13.3" evidence="2"/>
<evidence type="ECO:0000256" key="1">
    <source>
        <dbReference type="ARBA" id="ARBA00000085"/>
    </source>
</evidence>
<proteinExistence type="predicted"/>
<keyword evidence="8" id="KW-1133">Transmembrane helix</keyword>
<dbReference type="GO" id="GO:0005524">
    <property type="term" value="F:ATP binding"/>
    <property type="evidence" value="ECO:0007669"/>
    <property type="project" value="UniProtKB-KW"/>
</dbReference>
<keyword evidence="6 10" id="KW-0067">ATP-binding</keyword>
<dbReference type="InterPro" id="IPR003594">
    <property type="entry name" value="HATPase_dom"/>
</dbReference>
<evidence type="ECO:0000256" key="6">
    <source>
        <dbReference type="ARBA" id="ARBA00022840"/>
    </source>
</evidence>
<keyword evidence="8" id="KW-0472">Membrane</keyword>
<accession>A0AA51ND89</accession>
<keyword evidence="5" id="KW-0418">Kinase</keyword>
<dbReference type="PANTHER" id="PTHR43065">
    <property type="entry name" value="SENSOR HISTIDINE KINASE"/>
    <property type="match status" value="1"/>
</dbReference>
<sequence>MIFKKFSFGVIIRLLLVFVVLAFIAYLIQASANYLGSIVLGIVLIIQFIELYHYVVSINKKVIRFLESVKYSDFSSGFSTDNKMGDSFKELNHAFNEVLEVFRKTRAEKEQNLIMLSTILQNIQTGIISFDASGEIGILNSMSKKLLLTPQIRNLSDIKRSQPAIYEKLIKLKPGKSDLIIVNNDIKLALNSTILRLGTKNWKIVSMHNIYSELQQNELYAWQNLTKVLRHEIMNSITPIASLVNSMNDIMEEDLIKHSDSFTMPLEAHDDLQLGLKTIESRSRGLINFINAYRDYTNIPAPKFDNISAKQLILYVQKLLQEELNNHKIELKLNLPENDISLWADEEQLQLIFINLLKNAKEALLETENPLITITIITTQNFYYINIEDNGEGIVPEALDRIFIPFFTTKKQGSGIGLALSRQIMQLHKGKLSVSSTPGVNTTFTLQFPKV</sequence>
<dbReference type="RefSeq" id="WP_308351411.1">
    <property type="nucleotide sequence ID" value="NZ_CP129971.1"/>
</dbReference>